<dbReference type="OrthoDB" id="2148716at2759"/>
<dbReference type="AlphaFoldDB" id="A0A5N5XE97"/>
<dbReference type="SUPFAM" id="SSF54427">
    <property type="entry name" value="NTF2-like"/>
    <property type="match status" value="1"/>
</dbReference>
<dbReference type="Pfam" id="PF13577">
    <property type="entry name" value="SnoaL_4"/>
    <property type="match status" value="1"/>
</dbReference>
<dbReference type="InterPro" id="IPR032710">
    <property type="entry name" value="NTF2-like_dom_sf"/>
</dbReference>
<feature type="domain" description="SnoaL-like" evidence="1">
    <location>
        <begin position="14"/>
        <end position="142"/>
    </location>
</feature>
<evidence type="ECO:0000313" key="2">
    <source>
        <dbReference type="EMBL" id="KAB8077692.1"/>
    </source>
</evidence>
<proteinExistence type="predicted"/>
<keyword evidence="3" id="KW-1185">Reference proteome</keyword>
<dbReference type="EMBL" id="ML732166">
    <property type="protein sequence ID" value="KAB8077692.1"/>
    <property type="molecule type" value="Genomic_DNA"/>
</dbReference>
<dbReference type="InterPro" id="IPR037401">
    <property type="entry name" value="SnoaL-like"/>
</dbReference>
<reference evidence="2 3" key="1">
    <citation type="submission" date="2019-04" db="EMBL/GenBank/DDBJ databases">
        <title>Friends and foes A comparative genomics study of 23 Aspergillus species from section Flavi.</title>
        <authorList>
            <consortium name="DOE Joint Genome Institute"/>
            <person name="Kjaerbolling I."/>
            <person name="Vesth T."/>
            <person name="Frisvad J.C."/>
            <person name="Nybo J.L."/>
            <person name="Theobald S."/>
            <person name="Kildgaard S."/>
            <person name="Isbrandt T."/>
            <person name="Kuo A."/>
            <person name="Sato A."/>
            <person name="Lyhne E.K."/>
            <person name="Kogle M.E."/>
            <person name="Wiebenga A."/>
            <person name="Kun R.S."/>
            <person name="Lubbers R.J."/>
            <person name="Makela M.R."/>
            <person name="Barry K."/>
            <person name="Chovatia M."/>
            <person name="Clum A."/>
            <person name="Daum C."/>
            <person name="Haridas S."/>
            <person name="He G."/>
            <person name="LaButti K."/>
            <person name="Lipzen A."/>
            <person name="Mondo S."/>
            <person name="Riley R."/>
            <person name="Salamov A."/>
            <person name="Simmons B.A."/>
            <person name="Magnuson J.K."/>
            <person name="Henrissat B."/>
            <person name="Mortensen U.H."/>
            <person name="Larsen T.O."/>
            <person name="Devries R.P."/>
            <person name="Grigoriev I.V."/>
            <person name="Machida M."/>
            <person name="Baker S.E."/>
            <person name="Andersen M.R."/>
        </authorList>
    </citation>
    <scope>NUCLEOTIDE SEQUENCE [LARGE SCALE GENOMIC DNA]</scope>
    <source>
        <strain evidence="2 3">CBS 151.66</strain>
    </source>
</reference>
<evidence type="ECO:0000259" key="1">
    <source>
        <dbReference type="Pfam" id="PF13577"/>
    </source>
</evidence>
<accession>A0A5N5XE97</accession>
<sequence length="158" mass="17502">MDLPSILPKLTPALGDREAIADAMYRCLWGFDTADAALFASSFAADCVFDLNGKVMNSLEEIKAKCFDPISKMDTTHFLTNVRVNYVEGESKAVGTSCGLAQHYAPGQGLQDGSKSLLVGSLYWYEFVKDESDGLWKIKYWRVKSVWSEGDWGILQGN</sequence>
<organism evidence="2 3">
    <name type="scientific">Aspergillus leporis</name>
    <dbReference type="NCBI Taxonomy" id="41062"/>
    <lineage>
        <taxon>Eukaryota</taxon>
        <taxon>Fungi</taxon>
        <taxon>Dikarya</taxon>
        <taxon>Ascomycota</taxon>
        <taxon>Pezizomycotina</taxon>
        <taxon>Eurotiomycetes</taxon>
        <taxon>Eurotiomycetidae</taxon>
        <taxon>Eurotiales</taxon>
        <taxon>Aspergillaceae</taxon>
        <taxon>Aspergillus</taxon>
        <taxon>Aspergillus subgen. Circumdati</taxon>
    </lineage>
</organism>
<evidence type="ECO:0000313" key="3">
    <source>
        <dbReference type="Proteomes" id="UP000326565"/>
    </source>
</evidence>
<name>A0A5N5XE97_9EURO</name>
<dbReference type="Proteomes" id="UP000326565">
    <property type="component" value="Unassembled WGS sequence"/>
</dbReference>
<gene>
    <name evidence="2" type="ORF">BDV29DRAFT_188554</name>
</gene>
<dbReference type="Gene3D" id="3.10.450.50">
    <property type="match status" value="1"/>
</dbReference>
<protein>
    <recommendedName>
        <fullName evidence="1">SnoaL-like domain-containing protein</fullName>
    </recommendedName>
</protein>